<keyword evidence="3" id="KW-0132">Cell division</keyword>
<reference evidence="9" key="2">
    <citation type="journal article" date="2014" name="BMC Genomics">
        <title>A genomic perspective to assessing quality of mass-reared SIT flies used in Mediterranean fruit fly (Ceratitis capitata) eradication in California.</title>
        <authorList>
            <person name="Calla B."/>
            <person name="Hall B."/>
            <person name="Hou S."/>
            <person name="Geib S.M."/>
        </authorList>
    </citation>
    <scope>NUCLEOTIDE SEQUENCE</scope>
</reference>
<keyword evidence="4" id="KW-0498">Mitosis</keyword>
<organism evidence="9">
    <name type="scientific">Ceratitis capitata</name>
    <name type="common">Mediterranean fruit fly</name>
    <name type="synonym">Tephritis capitata</name>
    <dbReference type="NCBI Taxonomy" id="7213"/>
    <lineage>
        <taxon>Eukaryota</taxon>
        <taxon>Metazoa</taxon>
        <taxon>Ecdysozoa</taxon>
        <taxon>Arthropoda</taxon>
        <taxon>Hexapoda</taxon>
        <taxon>Insecta</taxon>
        <taxon>Pterygota</taxon>
        <taxon>Neoptera</taxon>
        <taxon>Endopterygota</taxon>
        <taxon>Diptera</taxon>
        <taxon>Brachycera</taxon>
        <taxon>Muscomorpha</taxon>
        <taxon>Tephritoidea</taxon>
        <taxon>Tephritidae</taxon>
        <taxon>Ceratitis</taxon>
        <taxon>Ceratitis</taxon>
    </lineage>
</organism>
<dbReference type="Gene3D" id="1.20.5.170">
    <property type="match status" value="1"/>
</dbReference>
<sequence length="736" mass="86399">MENIKSNFDKIMEKFNDSLTHSAPKKLNFEYLNDSYNDSGTLPKKRRHDNSQLSCDNVSNASISSIPSSPWETRRIKADLIEAKSRISKLKIEIERQHKLRAEVETLYESKVSELKKQCEFSSNKVQDVEKHLQVVRKREQGAKQELLRTQRELTQQKHHYEEELHKLQRAKLEIEDHSRQVQNSMENELSEYRRHTDKLEMELELVTDEMANLKSLLNEYKAHTSSYEALKIEHEKEQQELEVANSRIKELEYQIASYEDWKEITKKSQTRLLSIPDMDKELERLRTNNKNLQELLGNKLLLEEQVHDLKKRLAREEGGRNEAVALQVKLSHMEQELKEWIKVAQDHCLPNMLVSPMALRSRIEQLLQNDIIMISEKRNTQSETKSVKSELLDYKQKCEIYVKNIEELNVALKKHKNFKDRIQRKLFFVSKERDCYKQLLENFEKDLTFSTANNAADGAAGDVQLRTRLDMLEKTLVGYKDMCSNLEKELTNAKQLPVADQTIENVVSTEVYEHTKKELDTMRLENERLRRRKEELELELEHRCLKGDFNVGKFKVVHFAQNPAAEAYENSNNLIEKLQAEIERLKRRNKKLEEDNEVTQARLNETTNMTINIKEMNQLRAELDATNSKMKKMKECYKSASMEFREVCYLLFGYRIDRLGLNTNYKLSSMYAESPDDYLNFRLNESNHALDMLETPYSVTLKPLIESQLVGNKSLPAFLSALTLELFQRSTVTMS</sequence>
<dbReference type="GO" id="GO:0072686">
    <property type="term" value="C:mitotic spindle"/>
    <property type="evidence" value="ECO:0007669"/>
    <property type="project" value="TreeGrafter"/>
</dbReference>
<dbReference type="AlphaFoldDB" id="W8BG73"/>
<dbReference type="Gene3D" id="3.30.457.60">
    <property type="match status" value="1"/>
</dbReference>
<comment type="similarity">
    <text evidence="2">Belongs to the MAD1 family.</text>
</comment>
<dbReference type="GO" id="GO:0051301">
    <property type="term" value="P:cell division"/>
    <property type="evidence" value="ECO:0007669"/>
    <property type="project" value="UniProtKB-KW"/>
</dbReference>
<protein>
    <submittedName>
        <fullName evidence="8">(Mediterranean fruit fly) hypothetical protein</fullName>
    </submittedName>
    <submittedName>
        <fullName evidence="9">Mitotic spindle assembly checkpoint protein MAD1</fullName>
    </submittedName>
</protein>
<dbReference type="OrthoDB" id="331602at2759"/>
<keyword evidence="7" id="KW-0175">Coiled coil</keyword>
<keyword evidence="6" id="KW-0131">Cell cycle</keyword>
<evidence type="ECO:0000256" key="6">
    <source>
        <dbReference type="ARBA" id="ARBA00023306"/>
    </source>
</evidence>
<proteinExistence type="evidence at transcript level"/>
<accession>W8BG73</accession>
<evidence type="ECO:0000313" key="9">
    <source>
        <dbReference type="EMBL" id="JAB88634.1"/>
    </source>
</evidence>
<dbReference type="InterPro" id="IPR008672">
    <property type="entry name" value="Mad1"/>
</dbReference>
<dbReference type="GO" id="GO:0005635">
    <property type="term" value="C:nuclear envelope"/>
    <property type="evidence" value="ECO:0007669"/>
    <property type="project" value="TreeGrafter"/>
</dbReference>
<evidence type="ECO:0000256" key="1">
    <source>
        <dbReference type="ARBA" id="ARBA00004123"/>
    </source>
</evidence>
<dbReference type="GO" id="GO:0007094">
    <property type="term" value="P:mitotic spindle assembly checkpoint signaling"/>
    <property type="evidence" value="ECO:0007669"/>
    <property type="project" value="InterPro"/>
</dbReference>
<evidence type="ECO:0000313" key="10">
    <source>
        <dbReference type="Proteomes" id="UP000606786"/>
    </source>
</evidence>
<dbReference type="Proteomes" id="UP000606786">
    <property type="component" value="Unassembled WGS sequence"/>
</dbReference>
<dbReference type="Gene3D" id="6.10.250.90">
    <property type="match status" value="1"/>
</dbReference>
<evidence type="ECO:0000256" key="5">
    <source>
        <dbReference type="ARBA" id="ARBA00023242"/>
    </source>
</evidence>
<keyword evidence="10" id="KW-1185">Reference proteome</keyword>
<dbReference type="EMBL" id="CAJHJT010000056">
    <property type="protein sequence ID" value="CAD7013996.1"/>
    <property type="molecule type" value="Genomic_DNA"/>
</dbReference>
<dbReference type="GeneID" id="101450600"/>
<evidence type="ECO:0000256" key="4">
    <source>
        <dbReference type="ARBA" id="ARBA00022776"/>
    </source>
</evidence>
<dbReference type="KEGG" id="ccat:101450600"/>
<dbReference type="EMBL" id="GAMC01017921">
    <property type="protein sequence ID" value="JAB88634.1"/>
    <property type="molecule type" value="mRNA"/>
</dbReference>
<reference evidence="9" key="1">
    <citation type="submission" date="2013-07" db="EMBL/GenBank/DDBJ databases">
        <authorList>
            <person name="Geib S."/>
        </authorList>
    </citation>
    <scope>NUCLEOTIDE SEQUENCE</scope>
</reference>
<dbReference type="PANTHER" id="PTHR23168">
    <property type="entry name" value="MITOTIC SPINDLE ASSEMBLY CHECKPOINT PROTEIN MAD1 MITOTIC ARREST DEFICIENT-LIKE PROTEIN 1"/>
    <property type="match status" value="1"/>
</dbReference>
<dbReference type="GO" id="GO:0051315">
    <property type="term" value="P:attachment of mitotic spindle microtubules to kinetochore"/>
    <property type="evidence" value="ECO:0007669"/>
    <property type="project" value="TreeGrafter"/>
</dbReference>
<gene>
    <name evidence="9" type="primary">MD1L1</name>
    <name evidence="8" type="ORF">CCAP1982_LOCUS22004</name>
</gene>
<comment type="subcellular location">
    <subcellularLocation>
        <location evidence="1">Nucleus</location>
    </subcellularLocation>
</comment>
<feature type="coiled-coil region" evidence="7">
    <location>
        <begin position="470"/>
        <end position="637"/>
    </location>
</feature>
<dbReference type="CTD" id="35954"/>
<dbReference type="SUPFAM" id="SSF75704">
    <property type="entry name" value="Mitotic arrest deficient-like 1, Mad1"/>
    <property type="match status" value="1"/>
</dbReference>
<evidence type="ECO:0000256" key="7">
    <source>
        <dbReference type="SAM" id="Coils"/>
    </source>
</evidence>
<evidence type="ECO:0000256" key="2">
    <source>
        <dbReference type="ARBA" id="ARBA00008029"/>
    </source>
</evidence>
<keyword evidence="5" id="KW-0539">Nucleus</keyword>
<name>W8BG73_CERCA</name>
<evidence type="ECO:0000313" key="8">
    <source>
        <dbReference type="EMBL" id="CAD7013996.1"/>
    </source>
</evidence>
<dbReference type="GO" id="GO:0000776">
    <property type="term" value="C:kinetochore"/>
    <property type="evidence" value="ECO:0007669"/>
    <property type="project" value="TreeGrafter"/>
</dbReference>
<reference evidence="8" key="3">
    <citation type="submission" date="2020-11" db="EMBL/GenBank/DDBJ databases">
        <authorList>
            <person name="Whitehead M."/>
        </authorList>
    </citation>
    <scope>NUCLEOTIDE SEQUENCE</scope>
    <source>
        <strain evidence="8">EGII</strain>
    </source>
</reference>
<dbReference type="Pfam" id="PF05557">
    <property type="entry name" value="MAD"/>
    <property type="match status" value="1"/>
</dbReference>
<dbReference type="PANTHER" id="PTHR23168:SF0">
    <property type="entry name" value="MITOTIC SPINDLE ASSEMBLY CHECKPOINT PROTEIN MAD1"/>
    <property type="match status" value="1"/>
</dbReference>
<feature type="coiled-coil region" evidence="7">
    <location>
        <begin position="112"/>
        <end position="313"/>
    </location>
</feature>
<evidence type="ECO:0000256" key="3">
    <source>
        <dbReference type="ARBA" id="ARBA00022618"/>
    </source>
</evidence>